<dbReference type="Gene3D" id="3.40.50.300">
    <property type="entry name" value="P-loop containing nucleotide triphosphate hydrolases"/>
    <property type="match status" value="1"/>
</dbReference>
<reference evidence="9" key="2">
    <citation type="submission" date="2021-04" db="EMBL/GenBank/DDBJ databases">
        <authorList>
            <person name="Gilroy R."/>
        </authorList>
    </citation>
    <scope>NUCLEOTIDE SEQUENCE</scope>
    <source>
        <strain evidence="9">ChiW4-1371</strain>
    </source>
</reference>
<dbReference type="GO" id="GO:0044209">
    <property type="term" value="P:AMP salvage"/>
    <property type="evidence" value="ECO:0007669"/>
    <property type="project" value="UniProtKB-UniRule"/>
</dbReference>
<feature type="binding site" evidence="5">
    <location>
        <position position="32"/>
    </location>
    <ligand>
        <name>AMP</name>
        <dbReference type="ChEBI" id="CHEBI:456215"/>
    </ligand>
</feature>
<keyword evidence="4 5" id="KW-0418">Kinase</keyword>
<dbReference type="Pfam" id="PF00406">
    <property type="entry name" value="ADK"/>
    <property type="match status" value="1"/>
</dbReference>
<evidence type="ECO:0000256" key="6">
    <source>
        <dbReference type="RuleBase" id="RU003330"/>
    </source>
</evidence>
<dbReference type="InterPro" id="IPR027417">
    <property type="entry name" value="P-loop_NTPase"/>
</dbReference>
<dbReference type="CDD" id="cd01428">
    <property type="entry name" value="ADK"/>
    <property type="match status" value="1"/>
</dbReference>
<dbReference type="FunFam" id="3.40.50.300:FF:000106">
    <property type="entry name" value="Adenylate kinase mitochondrial"/>
    <property type="match status" value="1"/>
</dbReference>
<feature type="binding site" evidence="5">
    <location>
        <begin position="86"/>
        <end position="89"/>
    </location>
    <ligand>
        <name>AMP</name>
        <dbReference type="ChEBI" id="CHEBI:456215"/>
    </ligand>
</feature>
<comment type="function">
    <text evidence="5">Catalyzes the reversible transfer of the terminal phosphate group between ATP and AMP. Plays an important role in cellular energy homeostasis and in adenine nucleotide metabolism.</text>
</comment>
<dbReference type="NCBIfam" id="NF001381">
    <property type="entry name" value="PRK00279.1-3"/>
    <property type="match status" value="1"/>
</dbReference>
<evidence type="ECO:0000259" key="8">
    <source>
        <dbReference type="Pfam" id="PF05191"/>
    </source>
</evidence>
<dbReference type="NCBIfam" id="NF001379">
    <property type="entry name" value="PRK00279.1-1"/>
    <property type="match status" value="1"/>
</dbReference>
<accession>A0A9D2GU56</accession>
<organism evidence="9 10">
    <name type="scientific">Candidatus Mucispirillum faecigallinarum</name>
    <dbReference type="NCBI Taxonomy" id="2838699"/>
    <lineage>
        <taxon>Bacteria</taxon>
        <taxon>Pseudomonadati</taxon>
        <taxon>Deferribacterota</taxon>
        <taxon>Deferribacteres</taxon>
        <taxon>Deferribacterales</taxon>
        <taxon>Mucispirillaceae</taxon>
        <taxon>Mucispirillum</taxon>
    </lineage>
</organism>
<feature type="binding site" evidence="5">
    <location>
        <begin position="11"/>
        <end position="16"/>
    </location>
    <ligand>
        <name>ATP</name>
        <dbReference type="ChEBI" id="CHEBI:30616"/>
    </ligand>
</feature>
<comment type="similarity">
    <text evidence="5 6">Belongs to the adenylate kinase family.</text>
</comment>
<dbReference type="AlphaFoldDB" id="A0A9D2GU56"/>
<dbReference type="InterPro" id="IPR000850">
    <property type="entry name" value="Adenylat/UMP-CMP_kin"/>
</dbReference>
<dbReference type="InterPro" id="IPR033690">
    <property type="entry name" value="Adenylat_kinase_CS"/>
</dbReference>
<evidence type="ECO:0000313" key="10">
    <source>
        <dbReference type="Proteomes" id="UP000824176"/>
    </source>
</evidence>
<feature type="region of interest" description="LID" evidence="5">
    <location>
        <begin position="128"/>
        <end position="165"/>
    </location>
</feature>
<comment type="caution">
    <text evidence="5">Lacks conserved residue(s) required for the propagation of feature annotation.</text>
</comment>
<dbReference type="Proteomes" id="UP000824176">
    <property type="component" value="Unassembled WGS sequence"/>
</dbReference>
<dbReference type="PROSITE" id="PS00113">
    <property type="entry name" value="ADENYLATE_KINASE"/>
    <property type="match status" value="1"/>
</dbReference>
<dbReference type="GO" id="GO:0005737">
    <property type="term" value="C:cytoplasm"/>
    <property type="evidence" value="ECO:0007669"/>
    <property type="project" value="UniProtKB-SubCell"/>
</dbReference>
<dbReference type="PANTHER" id="PTHR23359">
    <property type="entry name" value="NUCLEOTIDE KINASE"/>
    <property type="match status" value="1"/>
</dbReference>
<proteinExistence type="inferred from homology"/>
<feature type="binding site" evidence="5">
    <location>
        <position position="93"/>
    </location>
    <ligand>
        <name>AMP</name>
        <dbReference type="ChEBI" id="CHEBI:456215"/>
    </ligand>
</feature>
<feature type="binding site" evidence="5">
    <location>
        <position position="162"/>
    </location>
    <ligand>
        <name>AMP</name>
        <dbReference type="ChEBI" id="CHEBI:456215"/>
    </ligand>
</feature>
<name>A0A9D2GU56_9BACT</name>
<keyword evidence="3 5" id="KW-0547">Nucleotide-binding</keyword>
<dbReference type="GO" id="GO:0004017">
    <property type="term" value="F:AMP kinase activity"/>
    <property type="evidence" value="ECO:0007669"/>
    <property type="project" value="UniProtKB-UniRule"/>
</dbReference>
<keyword evidence="5" id="KW-0963">Cytoplasm</keyword>
<feature type="binding site" evidence="5">
    <location>
        <position position="129"/>
    </location>
    <ligand>
        <name>ATP</name>
        <dbReference type="ChEBI" id="CHEBI:30616"/>
    </ligand>
</feature>
<dbReference type="HAMAP" id="MF_00235">
    <property type="entry name" value="Adenylate_kinase_Adk"/>
    <property type="match status" value="1"/>
</dbReference>
<dbReference type="NCBIfam" id="NF001380">
    <property type="entry name" value="PRK00279.1-2"/>
    <property type="match status" value="1"/>
</dbReference>
<evidence type="ECO:0000313" key="9">
    <source>
        <dbReference type="EMBL" id="HIZ89432.1"/>
    </source>
</evidence>
<sequence>MKNIVFLGAPGAGKGTQSELLIKKYGIVQISTGDMLRAAVKAGSPLGKVAKEFMDQGKLVTDEIIIGLMKERLAQPDCKNGFILDGFPRTLAQAKSLDIMLQEDMKTEITHIISLEVPDEYIVERITGRRTSPITGKIYHIKYNPPAVEGMAEDGKTPLIQRDDDKEETVKKRLEVFHEQADALKSYYKSTGKLFIVDGTKSPEAVFAEIEEILK</sequence>
<evidence type="ECO:0000256" key="2">
    <source>
        <dbReference type="ARBA" id="ARBA00022727"/>
    </source>
</evidence>
<comment type="subunit">
    <text evidence="5 7">Monomer.</text>
</comment>
<evidence type="ECO:0000256" key="4">
    <source>
        <dbReference type="ARBA" id="ARBA00022777"/>
    </source>
</evidence>
<evidence type="ECO:0000256" key="5">
    <source>
        <dbReference type="HAMAP-Rule" id="MF_00235"/>
    </source>
</evidence>
<dbReference type="NCBIfam" id="NF011100">
    <property type="entry name" value="PRK14527.1"/>
    <property type="match status" value="1"/>
</dbReference>
<evidence type="ECO:0000256" key="7">
    <source>
        <dbReference type="RuleBase" id="RU003331"/>
    </source>
</evidence>
<evidence type="ECO:0000256" key="1">
    <source>
        <dbReference type="ARBA" id="ARBA00022679"/>
    </source>
</evidence>
<reference evidence="9" key="1">
    <citation type="journal article" date="2021" name="PeerJ">
        <title>Extensive microbial diversity within the chicken gut microbiome revealed by metagenomics and culture.</title>
        <authorList>
            <person name="Gilroy R."/>
            <person name="Ravi A."/>
            <person name="Getino M."/>
            <person name="Pursley I."/>
            <person name="Horton D.L."/>
            <person name="Alikhan N.F."/>
            <person name="Baker D."/>
            <person name="Gharbi K."/>
            <person name="Hall N."/>
            <person name="Watson M."/>
            <person name="Adriaenssens E.M."/>
            <person name="Foster-Nyarko E."/>
            <person name="Jarju S."/>
            <person name="Secka A."/>
            <person name="Antonio M."/>
            <person name="Oren A."/>
            <person name="Chaudhuri R.R."/>
            <person name="La Ragione R."/>
            <person name="Hildebrand F."/>
            <person name="Pallen M.J."/>
        </authorList>
    </citation>
    <scope>NUCLEOTIDE SEQUENCE</scope>
    <source>
        <strain evidence="9">ChiW4-1371</strain>
    </source>
</reference>
<dbReference type="NCBIfam" id="TIGR01351">
    <property type="entry name" value="adk"/>
    <property type="match status" value="1"/>
</dbReference>
<keyword evidence="1 5" id="KW-0808">Transferase</keyword>
<protein>
    <recommendedName>
        <fullName evidence="5 7">Adenylate kinase</fullName>
        <shortName evidence="5">AK</shortName>
        <ecNumber evidence="5 7">2.7.4.3</ecNumber>
    </recommendedName>
    <alternativeName>
        <fullName evidence="5">ATP-AMP transphosphorylase</fullName>
    </alternativeName>
    <alternativeName>
        <fullName evidence="5">ATP:AMP phosphotransferase</fullName>
    </alternativeName>
    <alternativeName>
        <fullName evidence="5">Adenylate monophosphate kinase</fullName>
    </alternativeName>
</protein>
<keyword evidence="5 7" id="KW-0067">ATP-binding</keyword>
<feature type="binding site" evidence="5">
    <location>
        <position position="37"/>
    </location>
    <ligand>
        <name>AMP</name>
        <dbReference type="ChEBI" id="CHEBI:456215"/>
    </ligand>
</feature>
<dbReference type="GO" id="GO:0005524">
    <property type="term" value="F:ATP binding"/>
    <property type="evidence" value="ECO:0007669"/>
    <property type="project" value="UniProtKB-UniRule"/>
</dbReference>
<comment type="subcellular location">
    <subcellularLocation>
        <location evidence="5 7">Cytoplasm</location>
    </subcellularLocation>
</comment>
<dbReference type="InterPro" id="IPR006259">
    <property type="entry name" value="Adenyl_kin_sub"/>
</dbReference>
<dbReference type="Pfam" id="PF05191">
    <property type="entry name" value="ADK_lid"/>
    <property type="match status" value="1"/>
</dbReference>
<dbReference type="EMBL" id="DXAQ01000089">
    <property type="protein sequence ID" value="HIZ89432.1"/>
    <property type="molecule type" value="Genomic_DNA"/>
</dbReference>
<dbReference type="InterPro" id="IPR007862">
    <property type="entry name" value="Adenylate_kinase_lid-dom"/>
</dbReference>
<feature type="binding site" evidence="5">
    <location>
        <position position="173"/>
    </location>
    <ligand>
        <name>AMP</name>
        <dbReference type="ChEBI" id="CHEBI:456215"/>
    </ligand>
</feature>
<comment type="domain">
    <text evidence="5">Consists of three domains, a large central CORE domain and two small peripheral domains, NMPbind and LID, which undergo movements during catalysis. The LID domain closes over the site of phosphoryl transfer upon ATP binding. Assembling and dissambling the active center during each catalytic cycle provides an effective means to prevent ATP hydrolysis.</text>
</comment>
<comment type="pathway">
    <text evidence="5">Purine metabolism; AMP biosynthesis via salvage pathway; AMP from ADP: step 1/1.</text>
</comment>
<dbReference type="SUPFAM" id="SSF52540">
    <property type="entry name" value="P-loop containing nucleoside triphosphate hydrolases"/>
    <property type="match status" value="1"/>
</dbReference>
<dbReference type="PRINTS" id="PR00094">
    <property type="entry name" value="ADENYLTKNASE"/>
</dbReference>
<feature type="binding site" evidence="5">
    <location>
        <begin position="58"/>
        <end position="60"/>
    </location>
    <ligand>
        <name>AMP</name>
        <dbReference type="ChEBI" id="CHEBI:456215"/>
    </ligand>
</feature>
<feature type="domain" description="Adenylate kinase active site lid" evidence="8">
    <location>
        <begin position="129"/>
        <end position="164"/>
    </location>
</feature>
<feature type="binding site" evidence="5">
    <location>
        <position position="201"/>
    </location>
    <ligand>
        <name>ATP</name>
        <dbReference type="ChEBI" id="CHEBI:30616"/>
    </ligand>
</feature>
<comment type="caution">
    <text evidence="9">The sequence shown here is derived from an EMBL/GenBank/DDBJ whole genome shotgun (WGS) entry which is preliminary data.</text>
</comment>
<evidence type="ECO:0000256" key="3">
    <source>
        <dbReference type="ARBA" id="ARBA00022741"/>
    </source>
</evidence>
<comment type="catalytic activity">
    <reaction evidence="5 7">
        <text>AMP + ATP = 2 ADP</text>
        <dbReference type="Rhea" id="RHEA:12973"/>
        <dbReference type="ChEBI" id="CHEBI:30616"/>
        <dbReference type="ChEBI" id="CHEBI:456215"/>
        <dbReference type="ChEBI" id="CHEBI:456216"/>
        <dbReference type="EC" id="2.7.4.3"/>
    </reaction>
</comment>
<feature type="binding site" evidence="5">
    <location>
        <begin position="138"/>
        <end position="139"/>
    </location>
    <ligand>
        <name>ATP</name>
        <dbReference type="ChEBI" id="CHEBI:30616"/>
    </ligand>
</feature>
<feature type="region of interest" description="NMP" evidence="5">
    <location>
        <begin position="31"/>
        <end position="60"/>
    </location>
</feature>
<keyword evidence="2 5" id="KW-0545">Nucleotide biosynthesis</keyword>
<dbReference type="EC" id="2.7.4.3" evidence="5 7"/>
<gene>
    <name evidence="5" type="primary">adk</name>
    <name evidence="9" type="ORF">H9804_05770</name>
</gene>